<name>A0ACC2CKL6_DIPCM</name>
<organism evidence="1 2">
    <name type="scientific">Diphasiastrum complanatum</name>
    <name type="common">Issler's clubmoss</name>
    <name type="synonym">Lycopodium complanatum</name>
    <dbReference type="NCBI Taxonomy" id="34168"/>
    <lineage>
        <taxon>Eukaryota</taxon>
        <taxon>Viridiplantae</taxon>
        <taxon>Streptophyta</taxon>
        <taxon>Embryophyta</taxon>
        <taxon>Tracheophyta</taxon>
        <taxon>Lycopodiopsida</taxon>
        <taxon>Lycopodiales</taxon>
        <taxon>Lycopodiaceae</taxon>
        <taxon>Lycopodioideae</taxon>
        <taxon>Diphasiastrum</taxon>
    </lineage>
</organism>
<reference evidence="2" key="1">
    <citation type="journal article" date="2024" name="Proc. Natl. Acad. Sci. U.S.A.">
        <title>Extraordinary preservation of gene collinearity over three hundred million years revealed in homosporous lycophytes.</title>
        <authorList>
            <person name="Li C."/>
            <person name="Wickell D."/>
            <person name="Kuo L.Y."/>
            <person name="Chen X."/>
            <person name="Nie B."/>
            <person name="Liao X."/>
            <person name="Peng D."/>
            <person name="Ji J."/>
            <person name="Jenkins J."/>
            <person name="Williams M."/>
            <person name="Shu S."/>
            <person name="Plott C."/>
            <person name="Barry K."/>
            <person name="Rajasekar S."/>
            <person name="Grimwood J."/>
            <person name="Han X."/>
            <person name="Sun S."/>
            <person name="Hou Z."/>
            <person name="He W."/>
            <person name="Dai G."/>
            <person name="Sun C."/>
            <person name="Schmutz J."/>
            <person name="Leebens-Mack J.H."/>
            <person name="Li F.W."/>
            <person name="Wang L."/>
        </authorList>
    </citation>
    <scope>NUCLEOTIDE SEQUENCE [LARGE SCALE GENOMIC DNA]</scope>
    <source>
        <strain evidence="2">cv. PW_Plant_1</strain>
    </source>
</reference>
<protein>
    <submittedName>
        <fullName evidence="1">Uncharacterized protein</fullName>
    </submittedName>
</protein>
<keyword evidence="2" id="KW-1185">Reference proteome</keyword>
<evidence type="ECO:0000313" key="2">
    <source>
        <dbReference type="Proteomes" id="UP001162992"/>
    </source>
</evidence>
<evidence type="ECO:0000313" key="1">
    <source>
        <dbReference type="EMBL" id="KAJ7542524.1"/>
    </source>
</evidence>
<gene>
    <name evidence="1" type="ORF">O6H91_10G110000</name>
</gene>
<dbReference type="Proteomes" id="UP001162992">
    <property type="component" value="Chromosome 10"/>
</dbReference>
<sequence>MSILIVLERSCRKCFLSVDMQSIILDSQWLAARATDVPWTGEELTTSHFPSAESKDWMEAVVPGTVLATLLRNGVIPDPFYGLNNQNVVDIADAGREHYTFWFSTQFSVPTSGYSRAWLQFRGINYSAEVFFNGHRTILPGGMFYRHKLDVTEWVNKEGPNFLAVLVNPPDHPGRIPPEGGQGGDHSIARDVAAQYVEGWDWIIPIRDRNTGIWDEVTVFFTGPIVISNPHLVASFAENYQQAYLHISTELTNTSPVSALFSLKAQVDIDVEENICSLEQIQSKDLEIPAGETIVAAFDPMLFKQPQLWWPNGMGDQPLYTVSIFVEISEQVESDSWKQLFGFRKIESFIDSSTGGRIFQVNSQPVFIRGGNWIVSDGLLRFSKARYDTDIRFHADMNMNMIRVWGGALSERPMFYDACDKRGILVWQEFWITGDCNGRGVPPSNPNWPDDHDVFLRCAKDTIKLLRNHASLALWVGGNEQHPAEDLNTSLATMLKIYAPSQFHGSCYASKSKCNFLDDTEDPSLYLDGTRSYIQGSLWGGFAKGNGDFTDGPYTIQNPEDFFKEDFYAYGFNPELGSVGVPVAATIKSTMPPEAWEPPELKILEDGSVQEIANPTWEYHTYIPYSNPGKVPYQIGMYGNPKDLDDFCRKAQLVNYIQYRALYESWNSRMWTKYTGLLLWKTQNPWPGLRGQLYDHFLDQTGGFFGIRSALEPVHVQLNLATHSVEIVNTTRRYYLDSLVEVAVWNLEGESPYSSVLKNVSVPPYKTISILDLPYGKTPNVEPVYFLILKFFDDAQQLISRNFYWLHPLGGNYKPLEGLFKSKKVPVQLSKLSLSLDEESCKLVVRVENLSKYIERQERNKSISKEKRYDENCLIHEVQSKNLARKTSLYVQEVCSNSDPGSTACQGQDLSTGVAFWLHFSVKSGRKEISGIADSRLLPVNYSQNYFSLAPAESVDVEISFQFTKNDVPKLVLQGWNIEENFLNVA</sequence>
<dbReference type="EMBL" id="CM055101">
    <property type="protein sequence ID" value="KAJ7542524.1"/>
    <property type="molecule type" value="Genomic_DNA"/>
</dbReference>
<accession>A0ACC2CKL6</accession>
<proteinExistence type="predicted"/>
<comment type="caution">
    <text evidence="1">The sequence shown here is derived from an EMBL/GenBank/DDBJ whole genome shotgun (WGS) entry which is preliminary data.</text>
</comment>